<dbReference type="RefSeq" id="WP_169492155.1">
    <property type="nucleotide sequence ID" value="NZ_JABBGM010000002.1"/>
</dbReference>
<reference evidence="1 2" key="1">
    <citation type="submission" date="2020-04" db="EMBL/GenBank/DDBJ databases">
        <title>Novosphingobium sp. TW-4 isolated from soil.</title>
        <authorList>
            <person name="Dahal R.H."/>
            <person name="Chaudhary D.K."/>
        </authorList>
    </citation>
    <scope>NUCLEOTIDE SEQUENCE [LARGE SCALE GENOMIC DNA]</scope>
    <source>
        <strain evidence="1 2">TW-4</strain>
    </source>
</reference>
<organism evidence="1 2">
    <name type="scientific">Novosphingobium olei</name>
    <dbReference type="NCBI Taxonomy" id="2728851"/>
    <lineage>
        <taxon>Bacteria</taxon>
        <taxon>Pseudomonadati</taxon>
        <taxon>Pseudomonadota</taxon>
        <taxon>Alphaproteobacteria</taxon>
        <taxon>Sphingomonadales</taxon>
        <taxon>Sphingomonadaceae</taxon>
        <taxon>Novosphingobium</taxon>
    </lineage>
</organism>
<proteinExistence type="predicted"/>
<comment type="caution">
    <text evidence="1">The sequence shown here is derived from an EMBL/GenBank/DDBJ whole genome shotgun (WGS) entry which is preliminary data.</text>
</comment>
<gene>
    <name evidence="1" type="ORF">HHL27_04215</name>
</gene>
<evidence type="ECO:0000313" key="2">
    <source>
        <dbReference type="Proteomes" id="UP000583556"/>
    </source>
</evidence>
<dbReference type="EMBL" id="JABBGM010000002">
    <property type="protein sequence ID" value="NML92872.1"/>
    <property type="molecule type" value="Genomic_DNA"/>
</dbReference>
<dbReference type="Proteomes" id="UP000583556">
    <property type="component" value="Unassembled WGS sequence"/>
</dbReference>
<dbReference type="AlphaFoldDB" id="A0A7Y0G9Q4"/>
<evidence type="ECO:0008006" key="3">
    <source>
        <dbReference type="Google" id="ProtNLM"/>
    </source>
</evidence>
<evidence type="ECO:0000313" key="1">
    <source>
        <dbReference type="EMBL" id="NML92872.1"/>
    </source>
</evidence>
<name>A0A7Y0G9Q4_9SPHN</name>
<protein>
    <recommendedName>
        <fullName evidence="3">HTH merR-type domain-containing protein</fullName>
    </recommendedName>
</protein>
<sequence length="191" mass="21944">MPQTLPDLDLSYGQMLWAIGEGQEPDSVRRDQSRYLRRLGIPSSAQTPSGSGYHLRYNFYDLVETAVALRALSLRSRPKDIAAVLVNEREEFRKNVKKAWFNLPDNVLSQPWVKSRGKQRPLLGDSYFVRVHDRRSEKWGKLDVAWLDDKALKVELFDPVERFPDGESRALIPLSRLMIVCTAWALEVSNS</sequence>
<keyword evidence="2" id="KW-1185">Reference proteome</keyword>
<accession>A0A7Y0G9Q4</accession>